<comment type="caution">
    <text evidence="2">The sequence shown here is derived from an EMBL/GenBank/DDBJ whole genome shotgun (WGS) entry which is preliminary data.</text>
</comment>
<dbReference type="PANTHER" id="PTHR45856">
    <property type="entry name" value="ALPHA/BETA-HYDROLASES SUPERFAMILY PROTEIN"/>
    <property type="match status" value="1"/>
</dbReference>
<gene>
    <name evidence="2" type="ORF">ACFOEK_02155</name>
</gene>
<dbReference type="RefSeq" id="WP_386715495.1">
    <property type="nucleotide sequence ID" value="NZ_JBHRSZ010000002.1"/>
</dbReference>
<sequence length="311" mass="36264">MKFDHSWQSLLRPDISSHYFPNFHRWDFDPNKTSYDPVNALWMSELSRWIYRHDRDQYRSAFSASMVHPELEMINLREMYFVEERGMQASLLVSATKPHWAVLIFRGSSEPTNWMYNFKTSLAPWFGGGLVHQGFLEALISIWEPIRHRLRRIRRMPIFFAGHSLGGALATLAAADYSPKALYVFGAPRVGDSGFASSLLGTPVYRVVNHSDMVCWLPPSTSPFRFRHVGELHYFSYSGNKYVNPDDEFIEYDRRVRMGDSRAEMHERAWTDPPKRLSDHSPINYSANIYKEVVEHPLYQKLLETEGYPSD</sequence>
<dbReference type="EMBL" id="JBHRSZ010000002">
    <property type="protein sequence ID" value="MFC3149824.1"/>
    <property type="molecule type" value="Genomic_DNA"/>
</dbReference>
<dbReference type="Proteomes" id="UP001595476">
    <property type="component" value="Unassembled WGS sequence"/>
</dbReference>
<dbReference type="SUPFAM" id="SSF53474">
    <property type="entry name" value="alpha/beta-Hydrolases"/>
    <property type="match status" value="1"/>
</dbReference>
<proteinExistence type="predicted"/>
<dbReference type="Pfam" id="PF01764">
    <property type="entry name" value="Lipase_3"/>
    <property type="match status" value="1"/>
</dbReference>
<evidence type="ECO:0000313" key="3">
    <source>
        <dbReference type="Proteomes" id="UP001595476"/>
    </source>
</evidence>
<dbReference type="InterPro" id="IPR051218">
    <property type="entry name" value="Sec_MonoDiacylglyc_Lipase"/>
</dbReference>
<organism evidence="2 3">
    <name type="scientific">Litoribrevibacter euphylliae</name>
    <dbReference type="NCBI Taxonomy" id="1834034"/>
    <lineage>
        <taxon>Bacteria</taxon>
        <taxon>Pseudomonadati</taxon>
        <taxon>Pseudomonadota</taxon>
        <taxon>Gammaproteobacteria</taxon>
        <taxon>Oceanospirillales</taxon>
        <taxon>Oceanospirillaceae</taxon>
        <taxon>Litoribrevibacter</taxon>
    </lineage>
</organism>
<accession>A0ABV7H7C6</accession>
<protein>
    <recommendedName>
        <fullName evidence="1">Fungal lipase-type domain-containing protein</fullName>
    </recommendedName>
</protein>
<evidence type="ECO:0000259" key="1">
    <source>
        <dbReference type="Pfam" id="PF01764"/>
    </source>
</evidence>
<evidence type="ECO:0000313" key="2">
    <source>
        <dbReference type="EMBL" id="MFC3149824.1"/>
    </source>
</evidence>
<dbReference type="Gene3D" id="3.40.50.1820">
    <property type="entry name" value="alpha/beta hydrolase"/>
    <property type="match status" value="1"/>
</dbReference>
<keyword evidence="3" id="KW-1185">Reference proteome</keyword>
<name>A0ABV7H7C6_9GAMM</name>
<dbReference type="InterPro" id="IPR002921">
    <property type="entry name" value="Fungal_lipase-type"/>
</dbReference>
<dbReference type="PANTHER" id="PTHR45856:SF24">
    <property type="entry name" value="FUNGAL LIPASE-LIKE DOMAIN-CONTAINING PROTEIN"/>
    <property type="match status" value="1"/>
</dbReference>
<dbReference type="InterPro" id="IPR029058">
    <property type="entry name" value="AB_hydrolase_fold"/>
</dbReference>
<reference evidence="3" key="1">
    <citation type="journal article" date="2019" name="Int. J. Syst. Evol. Microbiol.">
        <title>The Global Catalogue of Microorganisms (GCM) 10K type strain sequencing project: providing services to taxonomists for standard genome sequencing and annotation.</title>
        <authorList>
            <consortium name="The Broad Institute Genomics Platform"/>
            <consortium name="The Broad Institute Genome Sequencing Center for Infectious Disease"/>
            <person name="Wu L."/>
            <person name="Ma J."/>
        </authorList>
    </citation>
    <scope>NUCLEOTIDE SEQUENCE [LARGE SCALE GENOMIC DNA]</scope>
    <source>
        <strain evidence="3">KCTC 52438</strain>
    </source>
</reference>
<feature type="domain" description="Fungal lipase-type" evidence="1">
    <location>
        <begin position="102"/>
        <end position="220"/>
    </location>
</feature>